<evidence type="ECO:0000313" key="1">
    <source>
        <dbReference type="EMBL" id="KAJ9073215.1"/>
    </source>
</evidence>
<keyword evidence="1" id="KW-0808">Transferase</keyword>
<evidence type="ECO:0000313" key="2">
    <source>
        <dbReference type="Proteomes" id="UP001165960"/>
    </source>
</evidence>
<gene>
    <name evidence="1" type="primary">KIN28</name>
    <name evidence="1" type="ORF">DSO57_1018968</name>
</gene>
<reference evidence="1" key="1">
    <citation type="submission" date="2022-04" db="EMBL/GenBank/DDBJ databases">
        <title>Genome of the entomopathogenic fungus Entomophthora muscae.</title>
        <authorList>
            <person name="Elya C."/>
            <person name="Lovett B.R."/>
            <person name="Lee E."/>
            <person name="Macias A.M."/>
            <person name="Hajek A.E."/>
            <person name="De Bivort B.L."/>
            <person name="Kasson M.T."/>
            <person name="De Fine Licht H.H."/>
            <person name="Stajich J.E."/>
        </authorList>
    </citation>
    <scope>NUCLEOTIDE SEQUENCE</scope>
    <source>
        <strain evidence="1">Berkeley</strain>
    </source>
</reference>
<comment type="caution">
    <text evidence="1">The sequence shown here is derived from an EMBL/GenBank/DDBJ whole genome shotgun (WGS) entry which is preliminary data.</text>
</comment>
<name>A0ACC2TFH1_9FUNG</name>
<dbReference type="Proteomes" id="UP001165960">
    <property type="component" value="Unassembled WGS sequence"/>
</dbReference>
<proteinExistence type="predicted"/>
<protein>
    <submittedName>
        <fullName evidence="1">TFIIH complex serine/threonine-protein kinase subunit kin28, variant 2</fullName>
        <ecNumber evidence="1">2.7.11.2</ecNumber>
    </submittedName>
</protein>
<keyword evidence="1" id="KW-0418">Kinase</keyword>
<sequence length="244" mass="28179">MKDGLDMSAIREIRALKELHHPNIIELIEVYMQRDNLNLILEFLDADLEMIIKEQSLVFMPSDIKSWMLMTLRGLAHCHSNWILHRDLKPNNLLLASNGLLKLADFGLAREYGDPQPMSYQVVTRWYRSPELLFGARHYSEGVDMWAVGCIFAELMLRTPFLAGDNDLHQIETTFKAMGTPNEQIWPGMKKLPHFLEFTVFPKTPLRALFTAASSEALDLLEKMLIYDPTKRISALDVRNMNQF</sequence>
<dbReference type="EMBL" id="QTSX02002924">
    <property type="protein sequence ID" value="KAJ9073215.1"/>
    <property type="molecule type" value="Genomic_DNA"/>
</dbReference>
<keyword evidence="2" id="KW-1185">Reference proteome</keyword>
<organism evidence="1 2">
    <name type="scientific">Entomophthora muscae</name>
    <dbReference type="NCBI Taxonomy" id="34485"/>
    <lineage>
        <taxon>Eukaryota</taxon>
        <taxon>Fungi</taxon>
        <taxon>Fungi incertae sedis</taxon>
        <taxon>Zoopagomycota</taxon>
        <taxon>Entomophthoromycotina</taxon>
        <taxon>Entomophthoromycetes</taxon>
        <taxon>Entomophthorales</taxon>
        <taxon>Entomophthoraceae</taxon>
        <taxon>Entomophthora</taxon>
    </lineage>
</organism>
<dbReference type="EC" id="2.7.11.2" evidence="1"/>
<accession>A0ACC2TFH1</accession>